<evidence type="ECO:0000256" key="1">
    <source>
        <dbReference type="SAM" id="SignalP"/>
    </source>
</evidence>
<dbReference type="InterPro" id="IPR013783">
    <property type="entry name" value="Ig-like_fold"/>
</dbReference>
<keyword evidence="4" id="KW-1185">Reference proteome</keyword>
<organism evidence="3 4">
    <name type="scientific">Abditibacterium utsteinense</name>
    <dbReference type="NCBI Taxonomy" id="1960156"/>
    <lineage>
        <taxon>Bacteria</taxon>
        <taxon>Pseudomonadati</taxon>
        <taxon>Abditibacteriota</taxon>
        <taxon>Abditibacteriia</taxon>
        <taxon>Abditibacteriales</taxon>
        <taxon>Abditibacteriaceae</taxon>
        <taxon>Abditibacterium</taxon>
    </lineage>
</organism>
<dbReference type="InParanoid" id="A0A2S8SU75"/>
<dbReference type="Gene3D" id="3.20.20.80">
    <property type="entry name" value="Glycosidases"/>
    <property type="match status" value="1"/>
</dbReference>
<evidence type="ECO:0000259" key="2">
    <source>
        <dbReference type="Pfam" id="PF16586"/>
    </source>
</evidence>
<feature type="domain" description="DUF5060" evidence="2">
    <location>
        <begin position="57"/>
        <end position="120"/>
    </location>
</feature>
<dbReference type="InterPro" id="IPR032260">
    <property type="entry name" value="DUF5060"/>
</dbReference>
<dbReference type="GO" id="GO:0004553">
    <property type="term" value="F:hydrolase activity, hydrolyzing O-glycosyl compounds"/>
    <property type="evidence" value="ECO:0007669"/>
    <property type="project" value="InterPro"/>
</dbReference>
<dbReference type="InterPro" id="IPR045053">
    <property type="entry name" value="MAN-like"/>
</dbReference>
<dbReference type="EMBL" id="NIGF01000005">
    <property type="protein sequence ID" value="PQV64346.1"/>
    <property type="molecule type" value="Genomic_DNA"/>
</dbReference>
<dbReference type="SUPFAM" id="SSF51445">
    <property type="entry name" value="(Trans)glycosidases"/>
    <property type="match status" value="1"/>
</dbReference>
<sequence>MSKTPIFPALVAASAFCLASQSGVWAQAKANSISKITPMNATSAIVKTLMKAPRAARTFSKIETSFRIAGEISDPFDFTKNDVRAAIRLPDGKILSLPAFFDGAQTWRVRHTPGAAGKYQVVAITRNGQKLPVQTEPQSWIVDGETQPGFVRVDAKNPRRFALDSGARYYPFGTNAAWTGGDAPDYPVWFSRFKASGQNWSRIWMNHWDGKNLDWGNAGKSVELGQIDLGVARRWDGIVASAQQNGVYFQLVLQHHGQYSSKVNPNWADNPYNAKNGGFLQNPQEFFTDARAKELTKRKLRYSVARFGYSPAILAWELFNEVQFTDAAQAKNWDIVAAWHREMSDFLRSQDVYNHLITTSSDAPPEVFASSDYYQRHAYPANLILDLSQNSFAGAEWAPKPYFVGEYGSDSTQDRPDEWTLHSGLWAGLFSDAAGAAQYWYGDRADKQNWYHHFAAVSGLLKASDFVARDAKTAIAPARVTIETPMRGPLFLSPGGEWGQAQQSEFDFSKAEDVAGFGRLPRYFQGQNHRDLNPKPLVLKLNAPQAGTLQIRISSVAKAGAHLKVTVAGKTTEWEFAARDADDNEAKTFSLPLPYGAQTISVENSGQDWVVLRDISVPGAAMLLDGKAKSAPNFAMGWFYNAANIEVANPVGSSVGTATIAGPRPGTYDVIWWDTLAGRALKIETARADGLGLRLQIPPVSRDIAMWAIAK</sequence>
<comment type="caution">
    <text evidence="3">The sequence shown here is derived from an EMBL/GenBank/DDBJ whole genome shotgun (WGS) entry which is preliminary data.</text>
</comment>
<reference evidence="3 4" key="1">
    <citation type="journal article" date="2018" name="Syst. Appl. Microbiol.">
        <title>Abditibacterium utsteinense sp. nov., the first cultivated member of candidate phylum FBP, isolated from ice-free Antarctic soil samples.</title>
        <authorList>
            <person name="Tahon G."/>
            <person name="Tytgat B."/>
            <person name="Lebbe L."/>
            <person name="Carlier A."/>
            <person name="Willems A."/>
        </authorList>
    </citation>
    <scope>NUCLEOTIDE SEQUENCE [LARGE SCALE GENOMIC DNA]</scope>
    <source>
        <strain evidence="3 4">LMG 29911</strain>
    </source>
</reference>
<dbReference type="Gene3D" id="2.60.40.10">
    <property type="entry name" value="Immunoglobulins"/>
    <property type="match status" value="1"/>
</dbReference>
<evidence type="ECO:0000313" key="4">
    <source>
        <dbReference type="Proteomes" id="UP000237684"/>
    </source>
</evidence>
<accession>A0A2S8SU75</accession>
<dbReference type="Pfam" id="PF16586">
    <property type="entry name" value="DUF5060"/>
    <property type="match status" value="1"/>
</dbReference>
<dbReference type="Proteomes" id="UP000237684">
    <property type="component" value="Unassembled WGS sequence"/>
</dbReference>
<name>A0A2S8SU75_9BACT</name>
<dbReference type="PANTHER" id="PTHR31451">
    <property type="match status" value="1"/>
</dbReference>
<protein>
    <recommendedName>
        <fullName evidence="2">DUF5060 domain-containing protein</fullName>
    </recommendedName>
</protein>
<gene>
    <name evidence="3" type="ORF">B1R32_10527</name>
</gene>
<dbReference type="AlphaFoldDB" id="A0A2S8SU75"/>
<evidence type="ECO:0000313" key="3">
    <source>
        <dbReference type="EMBL" id="PQV64346.1"/>
    </source>
</evidence>
<dbReference type="InterPro" id="IPR017853">
    <property type="entry name" value="GH"/>
</dbReference>
<proteinExistence type="predicted"/>
<keyword evidence="1" id="KW-0732">Signal</keyword>
<feature type="chain" id="PRO_5015587109" description="DUF5060 domain-containing protein" evidence="1">
    <location>
        <begin position="27"/>
        <end position="711"/>
    </location>
</feature>
<feature type="signal peptide" evidence="1">
    <location>
        <begin position="1"/>
        <end position="26"/>
    </location>
</feature>